<dbReference type="AlphaFoldDB" id="A0A382VZC2"/>
<proteinExistence type="predicted"/>
<gene>
    <name evidence="1" type="ORF">METZ01_LOCUS404648</name>
</gene>
<sequence length="60" mass="6681">MADINATEIAIQIGIAKKHINLSRNCLKAGKPDECQDNLETASLCLDHLGKTLKEREFQE</sequence>
<evidence type="ECO:0000313" key="1">
    <source>
        <dbReference type="EMBL" id="SVD51794.1"/>
    </source>
</evidence>
<reference evidence="1" key="1">
    <citation type="submission" date="2018-05" db="EMBL/GenBank/DDBJ databases">
        <authorList>
            <person name="Lanie J.A."/>
            <person name="Ng W.-L."/>
            <person name="Kazmierczak K.M."/>
            <person name="Andrzejewski T.M."/>
            <person name="Davidsen T.M."/>
            <person name="Wayne K.J."/>
            <person name="Tettelin H."/>
            <person name="Glass J.I."/>
            <person name="Rusch D."/>
            <person name="Podicherti R."/>
            <person name="Tsui H.-C.T."/>
            <person name="Winkler M.E."/>
        </authorList>
    </citation>
    <scope>NUCLEOTIDE SEQUENCE</scope>
</reference>
<name>A0A382VZC2_9ZZZZ</name>
<protein>
    <submittedName>
        <fullName evidence="1">Uncharacterized protein</fullName>
    </submittedName>
</protein>
<dbReference type="EMBL" id="UINC01155755">
    <property type="protein sequence ID" value="SVD51794.1"/>
    <property type="molecule type" value="Genomic_DNA"/>
</dbReference>
<accession>A0A382VZC2</accession>
<organism evidence="1">
    <name type="scientific">marine metagenome</name>
    <dbReference type="NCBI Taxonomy" id="408172"/>
    <lineage>
        <taxon>unclassified sequences</taxon>
        <taxon>metagenomes</taxon>
        <taxon>ecological metagenomes</taxon>
    </lineage>
</organism>